<protein>
    <recommendedName>
        <fullName evidence="6">Diphthamide biosynthesis protein 3</fullName>
    </recommendedName>
</protein>
<evidence type="ECO:0000256" key="6">
    <source>
        <dbReference type="ARBA" id="ARBA00041070"/>
    </source>
</evidence>
<dbReference type="Gene3D" id="3.10.660.10">
    <property type="entry name" value="DPH Zinc finger"/>
    <property type="match status" value="1"/>
</dbReference>
<comment type="similarity">
    <text evidence="4">Belongs to the DPH3 family.</text>
</comment>
<comment type="catalytic activity">
    <reaction evidence="5">
        <text>[3Fe-4S](1+)-[protein] + Fe(2+)-[Dph3] = [3Fe-4S](0)-[protein] + Fe(3+)-[Dph3]</text>
        <dbReference type="Rhea" id="RHEA:71235"/>
        <dbReference type="Rhea" id="RHEA-COMP:17996"/>
        <dbReference type="Rhea" id="RHEA-COMP:17997"/>
        <dbReference type="Rhea" id="RHEA-COMP:18002"/>
        <dbReference type="Rhea" id="RHEA-COMP:18003"/>
        <dbReference type="ChEBI" id="CHEBI:29033"/>
        <dbReference type="ChEBI" id="CHEBI:29034"/>
        <dbReference type="ChEBI" id="CHEBI:33751"/>
        <dbReference type="ChEBI" id="CHEBI:47402"/>
        <dbReference type="ChEBI" id="CHEBI:83228"/>
    </reaction>
</comment>
<feature type="transmembrane region" description="Helical" evidence="8">
    <location>
        <begin position="279"/>
        <end position="298"/>
    </location>
</feature>
<dbReference type="GO" id="GO:0017183">
    <property type="term" value="P:protein histidyl modification to diphthamide"/>
    <property type="evidence" value="ECO:0007669"/>
    <property type="project" value="InterPro"/>
</dbReference>
<evidence type="ECO:0000256" key="2">
    <source>
        <dbReference type="ARBA" id="ARBA00022723"/>
    </source>
</evidence>
<accession>A0A1I7WCZ4</accession>
<reference evidence="11" key="1">
    <citation type="submission" date="2016-11" db="UniProtKB">
        <authorList>
            <consortium name="WormBaseParasite"/>
        </authorList>
    </citation>
    <scope>IDENTIFICATION</scope>
</reference>
<keyword evidence="8" id="KW-0812">Transmembrane</keyword>
<dbReference type="InterPro" id="IPR036671">
    <property type="entry name" value="DPH_MB_sf"/>
</dbReference>
<keyword evidence="3" id="KW-0408">Iron</keyword>
<dbReference type="SUPFAM" id="SSF144217">
    <property type="entry name" value="CSL zinc finger"/>
    <property type="match status" value="1"/>
</dbReference>
<keyword evidence="8" id="KW-0472">Membrane</keyword>
<feature type="domain" description="DPH-type MB" evidence="9">
    <location>
        <begin position="12"/>
        <end position="92"/>
    </location>
</feature>
<dbReference type="WBParaSite" id="Hba_02617">
    <property type="protein sequence ID" value="Hba_02617"/>
    <property type="gene ID" value="Hba_02617"/>
</dbReference>
<proteinExistence type="inferred from homology"/>
<evidence type="ECO:0000313" key="10">
    <source>
        <dbReference type="Proteomes" id="UP000095283"/>
    </source>
</evidence>
<evidence type="ECO:0000256" key="5">
    <source>
        <dbReference type="ARBA" id="ARBA00036267"/>
    </source>
</evidence>
<comment type="catalytic activity">
    <reaction evidence="7">
        <text>2 [3Fe-4S](0)-[protein] + 2 Fe(2+)-[Dph3] + NADH = 2 [4Fe-4S](1+)-[protein] + 2 [Dph3] + NAD(+) + H(+)</text>
        <dbReference type="Rhea" id="RHEA:71239"/>
        <dbReference type="Rhea" id="RHEA-COMP:17997"/>
        <dbReference type="Rhea" id="RHEA-COMP:17998"/>
        <dbReference type="Rhea" id="RHEA-COMP:18001"/>
        <dbReference type="Rhea" id="RHEA-COMP:18002"/>
        <dbReference type="ChEBI" id="CHEBI:15378"/>
        <dbReference type="ChEBI" id="CHEBI:29033"/>
        <dbReference type="ChEBI" id="CHEBI:33723"/>
        <dbReference type="ChEBI" id="CHEBI:47402"/>
        <dbReference type="ChEBI" id="CHEBI:57540"/>
        <dbReference type="ChEBI" id="CHEBI:57945"/>
        <dbReference type="ChEBI" id="CHEBI:83228"/>
    </reaction>
</comment>
<evidence type="ECO:0000256" key="3">
    <source>
        <dbReference type="ARBA" id="ARBA00023004"/>
    </source>
</evidence>
<evidence type="ECO:0000256" key="1">
    <source>
        <dbReference type="ARBA" id="ARBA00005156"/>
    </source>
</evidence>
<feature type="transmembrane region" description="Helical" evidence="8">
    <location>
        <begin position="230"/>
        <end position="250"/>
    </location>
</feature>
<dbReference type="Pfam" id="PF05207">
    <property type="entry name" value="Zn_ribbon_CSL"/>
    <property type="match status" value="1"/>
</dbReference>
<evidence type="ECO:0000256" key="7">
    <source>
        <dbReference type="ARBA" id="ARBA00048125"/>
    </source>
</evidence>
<dbReference type="PROSITE" id="PS51074">
    <property type="entry name" value="DPH_MB"/>
    <property type="match status" value="1"/>
</dbReference>
<organism evidence="10 11">
    <name type="scientific">Heterorhabditis bacteriophora</name>
    <name type="common">Entomopathogenic nematode worm</name>
    <dbReference type="NCBI Taxonomy" id="37862"/>
    <lineage>
        <taxon>Eukaryota</taxon>
        <taxon>Metazoa</taxon>
        <taxon>Ecdysozoa</taxon>
        <taxon>Nematoda</taxon>
        <taxon>Chromadorea</taxon>
        <taxon>Rhabditida</taxon>
        <taxon>Rhabditina</taxon>
        <taxon>Rhabditomorpha</taxon>
        <taxon>Strongyloidea</taxon>
        <taxon>Heterorhabditidae</taxon>
        <taxon>Heterorhabditis</taxon>
    </lineage>
</organism>
<dbReference type="InterPro" id="IPR007872">
    <property type="entry name" value="DPH_MB_dom"/>
</dbReference>
<sequence>MQTAFEDFMAVFHDEVEIEDFEYDEENGLYHYPCPCGDRFEIAKWVQPCLFFALYMNYLFGPSWYFCREMLEMGEDVATCPSCSLIVRVIYDPDMFIKMETLTISSTKTLLVAISVVFELLIDINCYKVTYFSREFIITKFYKYSRNLCYDAYFLFSNPNINTAKNAFYNLFSNLGLQHEVFLGKCTLKSHIDTNEPTIISLVRNITIFLINSFYKYTLTLVVQSFKSRMLVSFYLFVYFITWKCSRIHFPLLNLMITHKKSTYFQCLIHYIPSHPTQVNLNALFFFSTSIVFIFYNLK</sequence>
<evidence type="ECO:0000259" key="9">
    <source>
        <dbReference type="PROSITE" id="PS51074"/>
    </source>
</evidence>
<evidence type="ECO:0000256" key="8">
    <source>
        <dbReference type="SAM" id="Phobius"/>
    </source>
</evidence>
<dbReference type="InterPro" id="IPR044248">
    <property type="entry name" value="DPH3/4-like"/>
</dbReference>
<keyword evidence="10" id="KW-1185">Reference proteome</keyword>
<name>A0A1I7WCZ4_HETBA</name>
<keyword evidence="2" id="KW-0479">Metal-binding</keyword>
<dbReference type="AlphaFoldDB" id="A0A1I7WCZ4"/>
<dbReference type="GO" id="GO:0046872">
    <property type="term" value="F:metal ion binding"/>
    <property type="evidence" value="ECO:0007669"/>
    <property type="project" value="UniProtKB-KW"/>
</dbReference>
<keyword evidence="8" id="KW-1133">Transmembrane helix</keyword>
<comment type="pathway">
    <text evidence="1">Protein modification; peptidyl-diphthamide biosynthesis.</text>
</comment>
<dbReference type="PANTHER" id="PTHR21454">
    <property type="entry name" value="DPH3 HOMOLOG-RELATED"/>
    <property type="match status" value="1"/>
</dbReference>
<evidence type="ECO:0000256" key="4">
    <source>
        <dbReference type="ARBA" id="ARBA00024032"/>
    </source>
</evidence>
<dbReference type="Proteomes" id="UP000095283">
    <property type="component" value="Unplaced"/>
</dbReference>
<dbReference type="PANTHER" id="PTHR21454:SF31">
    <property type="entry name" value="DIPHTHAMIDE BIOSYNTHESIS PROTEIN 3"/>
    <property type="match status" value="1"/>
</dbReference>
<evidence type="ECO:0000313" key="11">
    <source>
        <dbReference type="WBParaSite" id="Hba_02617"/>
    </source>
</evidence>